<keyword evidence="2" id="KW-1133">Transmembrane helix</keyword>
<feature type="transmembrane region" description="Helical" evidence="2">
    <location>
        <begin position="82"/>
        <end position="100"/>
    </location>
</feature>
<dbReference type="SUPFAM" id="SSF51197">
    <property type="entry name" value="Clavaminate synthase-like"/>
    <property type="match status" value="1"/>
</dbReference>
<protein>
    <submittedName>
        <fullName evidence="3">Uncharacterized protein</fullName>
    </submittedName>
</protein>
<gene>
    <name evidence="3" type="ORF">ODALV1_LOCUS15339</name>
</gene>
<evidence type="ECO:0000256" key="2">
    <source>
        <dbReference type="SAM" id="Phobius"/>
    </source>
</evidence>
<name>A0ABP1QUN8_9HEXA</name>
<dbReference type="Proteomes" id="UP001642540">
    <property type="component" value="Unassembled WGS sequence"/>
</dbReference>
<dbReference type="PANTHER" id="PTHR35259">
    <property type="entry name" value="BOMBESIN RECEPTOR-ACTIVATED PROTEIN C6ORF89"/>
    <property type="match status" value="1"/>
</dbReference>
<dbReference type="InterPro" id="IPR038757">
    <property type="entry name" value="BRAP"/>
</dbReference>
<reference evidence="3 4" key="1">
    <citation type="submission" date="2024-08" db="EMBL/GenBank/DDBJ databases">
        <authorList>
            <person name="Cucini C."/>
            <person name="Frati F."/>
        </authorList>
    </citation>
    <scope>NUCLEOTIDE SEQUENCE [LARGE SCALE GENOMIC DNA]</scope>
</reference>
<dbReference type="Gene3D" id="2.60.120.650">
    <property type="entry name" value="Cupin"/>
    <property type="match status" value="1"/>
</dbReference>
<dbReference type="PANTHER" id="PTHR35259:SF2">
    <property type="match status" value="1"/>
</dbReference>
<evidence type="ECO:0000256" key="1">
    <source>
        <dbReference type="SAM" id="MobiDB-lite"/>
    </source>
</evidence>
<evidence type="ECO:0000313" key="4">
    <source>
        <dbReference type="Proteomes" id="UP001642540"/>
    </source>
</evidence>
<evidence type="ECO:0000313" key="3">
    <source>
        <dbReference type="EMBL" id="CAL8111766.1"/>
    </source>
</evidence>
<keyword evidence="2" id="KW-0472">Membrane</keyword>
<feature type="region of interest" description="Disordered" evidence="1">
    <location>
        <begin position="37"/>
        <end position="73"/>
    </location>
</feature>
<dbReference type="EMBL" id="CAXLJM020000046">
    <property type="protein sequence ID" value="CAL8111766.1"/>
    <property type="molecule type" value="Genomic_DNA"/>
</dbReference>
<keyword evidence="2" id="KW-0812">Transmembrane</keyword>
<proteinExistence type="predicted"/>
<accession>A0ABP1QUN8</accession>
<sequence length="373" mass="43320">MENDPQTLEEIEAEILAILEDCRQRGLSKNEIREIFSPLGLPDPVSSETNDSNKNDSSEGENDGGSGTNVENKRDGGSWKKTFVYIAIVILVGAFTVHYYEEELKGIRFHVLAITRIALIKILPYWDWTDMYYSRCLVRNPFFEAPNLNVDDCNLCETLEGIERVGNISQAAVIEQYIKRERPFIVTDAMDDWHVMQTDQFWFDNITEIYIHHNNYRVCNIQTNLRVSYGDLGKVMRKLYSPHTTQWFLHWENCQKESAKLTRQFYKRPYFISNSLDFTGSNWVMMSSDFRGRVYKKIESSDSLSMLYQVRGFNHIRLSPRETCRGYCPELTETLAEGEILVATNLLWIFEYIPGEDGDNLAILSEVSWPSLE</sequence>
<organism evidence="3 4">
    <name type="scientific">Orchesella dallaii</name>
    <dbReference type="NCBI Taxonomy" id="48710"/>
    <lineage>
        <taxon>Eukaryota</taxon>
        <taxon>Metazoa</taxon>
        <taxon>Ecdysozoa</taxon>
        <taxon>Arthropoda</taxon>
        <taxon>Hexapoda</taxon>
        <taxon>Collembola</taxon>
        <taxon>Entomobryomorpha</taxon>
        <taxon>Entomobryoidea</taxon>
        <taxon>Orchesellidae</taxon>
        <taxon>Orchesellinae</taxon>
        <taxon>Orchesella</taxon>
    </lineage>
</organism>
<comment type="caution">
    <text evidence="3">The sequence shown here is derived from an EMBL/GenBank/DDBJ whole genome shotgun (WGS) entry which is preliminary data.</text>
</comment>
<keyword evidence="4" id="KW-1185">Reference proteome</keyword>